<dbReference type="PROSITE" id="PS51186">
    <property type="entry name" value="GNAT"/>
    <property type="match status" value="1"/>
</dbReference>
<evidence type="ECO:0000313" key="3">
    <source>
        <dbReference type="Proteomes" id="UP000190814"/>
    </source>
</evidence>
<keyword evidence="3" id="KW-1185">Reference proteome</keyword>
<sequence>MTNKEILQVAMKQSAEDIGCKTEDFIKKENVVVPLKLGTDAKKYYELPIGCNFISYGSNIVVGASEDMLKVVKEYVSLYEFYHCFETPNMYWLNEKINPMGKGVCFMAEYYLPDMSRLSNIPCDFELRVLGKEDFEELYLPQWSNALCKDRKHLDVLGVGAYEKGKLVGLSGCSADAKDMWQIGVDVLPEYRRKGIAKSITSRLAYEILEREKIPFYCTAWSNIRSARNAMKSGFLPAWAEMTVKPKKVIDDMNQNLK</sequence>
<proteinExistence type="predicted"/>
<dbReference type="Proteomes" id="UP000190814">
    <property type="component" value="Unassembled WGS sequence"/>
</dbReference>
<dbReference type="RefSeq" id="WP_078766043.1">
    <property type="nucleotide sequence ID" value="NZ_FUXZ01000006.1"/>
</dbReference>
<dbReference type="Pfam" id="PF12746">
    <property type="entry name" value="GNAT_acetyltran"/>
    <property type="match status" value="1"/>
</dbReference>
<name>A0A1T4VLH2_9FIRM</name>
<evidence type="ECO:0000313" key="2">
    <source>
        <dbReference type="EMBL" id="SKA65718.1"/>
    </source>
</evidence>
<dbReference type="AlphaFoldDB" id="A0A1T4VLH2"/>
<dbReference type="InterPro" id="IPR000182">
    <property type="entry name" value="GNAT_dom"/>
</dbReference>
<organism evidence="2 3">
    <name type="scientific">Eubacterium uniforme</name>
    <dbReference type="NCBI Taxonomy" id="39495"/>
    <lineage>
        <taxon>Bacteria</taxon>
        <taxon>Bacillati</taxon>
        <taxon>Bacillota</taxon>
        <taxon>Clostridia</taxon>
        <taxon>Eubacteriales</taxon>
        <taxon>Eubacteriaceae</taxon>
        <taxon>Eubacterium</taxon>
    </lineage>
</organism>
<accession>A0A1T4VLH2</accession>
<dbReference type="SUPFAM" id="SSF55729">
    <property type="entry name" value="Acyl-CoA N-acyltransferases (Nat)"/>
    <property type="match status" value="1"/>
</dbReference>
<dbReference type="GO" id="GO:0016747">
    <property type="term" value="F:acyltransferase activity, transferring groups other than amino-acyl groups"/>
    <property type="evidence" value="ECO:0007669"/>
    <property type="project" value="InterPro"/>
</dbReference>
<reference evidence="2 3" key="1">
    <citation type="submission" date="2017-02" db="EMBL/GenBank/DDBJ databases">
        <authorList>
            <person name="Peterson S.W."/>
        </authorList>
    </citation>
    <scope>NUCLEOTIDE SEQUENCE [LARGE SCALE GENOMIC DNA]</scope>
    <source>
        <strain evidence="2 3">ATCC 35992</strain>
    </source>
</reference>
<dbReference type="InterPro" id="IPR016181">
    <property type="entry name" value="Acyl_CoA_acyltransferase"/>
</dbReference>
<dbReference type="InterPro" id="IPR027365">
    <property type="entry name" value="GNAT_acetyltra_YdfB-like"/>
</dbReference>
<dbReference type="EMBL" id="FUXZ01000006">
    <property type="protein sequence ID" value="SKA65718.1"/>
    <property type="molecule type" value="Genomic_DNA"/>
</dbReference>
<evidence type="ECO:0000259" key="1">
    <source>
        <dbReference type="PROSITE" id="PS51186"/>
    </source>
</evidence>
<dbReference type="Gene3D" id="3.40.630.30">
    <property type="match status" value="1"/>
</dbReference>
<dbReference type="STRING" id="39495.SAMN02745111_01176"/>
<dbReference type="OrthoDB" id="1689703at2"/>
<protein>
    <submittedName>
        <fullName evidence="2">FR47-like protein</fullName>
    </submittedName>
</protein>
<gene>
    <name evidence="2" type="ORF">SAMN02745111_01176</name>
</gene>
<feature type="domain" description="N-acetyltransferase" evidence="1">
    <location>
        <begin position="119"/>
        <end position="256"/>
    </location>
</feature>
<dbReference type="CDD" id="cd04301">
    <property type="entry name" value="NAT_SF"/>
    <property type="match status" value="1"/>
</dbReference>